<dbReference type="GO" id="GO:0046872">
    <property type="term" value="F:metal ion binding"/>
    <property type="evidence" value="ECO:0007669"/>
    <property type="project" value="UniProtKB-KW"/>
</dbReference>
<keyword evidence="4" id="KW-0479">Metal-binding</keyword>
<evidence type="ECO:0000313" key="15">
    <source>
        <dbReference type="Proteomes" id="UP000075666"/>
    </source>
</evidence>
<evidence type="ECO:0000256" key="6">
    <source>
        <dbReference type="ARBA" id="ARBA00023125"/>
    </source>
</evidence>
<evidence type="ECO:0000259" key="13">
    <source>
        <dbReference type="PROSITE" id="PS52039"/>
    </source>
</evidence>
<dbReference type="AlphaFoldDB" id="A0A150L851"/>
<evidence type="ECO:0000256" key="8">
    <source>
        <dbReference type="ARBA" id="ARBA00030003"/>
    </source>
</evidence>
<evidence type="ECO:0000256" key="9">
    <source>
        <dbReference type="ARBA" id="ARBA00031985"/>
    </source>
</evidence>
<dbReference type="GO" id="GO:0003677">
    <property type="term" value="F:DNA binding"/>
    <property type="evidence" value="ECO:0007669"/>
    <property type="project" value="UniProtKB-KW"/>
</dbReference>
<keyword evidence="7 14" id="KW-0413">Isomerase</keyword>
<dbReference type="SMART" id="SM00436">
    <property type="entry name" value="TOP1Bc"/>
    <property type="match status" value="1"/>
</dbReference>
<dbReference type="InterPro" id="IPR006171">
    <property type="entry name" value="TOPRIM_dom"/>
</dbReference>
<evidence type="ECO:0000313" key="14">
    <source>
        <dbReference type="EMBL" id="KYD08474.1"/>
    </source>
</evidence>
<dbReference type="InterPro" id="IPR025589">
    <property type="entry name" value="Toprim_C_rpt"/>
</dbReference>
<dbReference type="NCBIfam" id="NF005829">
    <property type="entry name" value="PRK07726.1"/>
    <property type="match status" value="1"/>
</dbReference>
<evidence type="ECO:0000256" key="7">
    <source>
        <dbReference type="ARBA" id="ARBA00023235"/>
    </source>
</evidence>
<dbReference type="CDD" id="cd03362">
    <property type="entry name" value="TOPRIM_TopoIA_TopoIII"/>
    <property type="match status" value="1"/>
</dbReference>
<dbReference type="PRINTS" id="PR00417">
    <property type="entry name" value="PRTPISMRASEI"/>
</dbReference>
<dbReference type="InterPro" id="IPR005738">
    <property type="entry name" value="TopoIII"/>
</dbReference>
<reference evidence="14 15" key="1">
    <citation type="submission" date="2016-01" db="EMBL/GenBank/DDBJ databases">
        <title>Genome Sequences of Twelve Sporeforming Bacillus Species Isolated from Foods.</title>
        <authorList>
            <person name="Berendsen E.M."/>
            <person name="Wells-Bennik M.H."/>
            <person name="Krawcyk A.O."/>
            <person name="De Jong A."/>
            <person name="Holsappel S."/>
            <person name="Eijlander R.T."/>
            <person name="Kuipers O.P."/>
        </authorList>
    </citation>
    <scope>NUCLEOTIDE SEQUENCE [LARGE SCALE GENOMIC DNA]</scope>
    <source>
        <strain evidence="14 15">B4102</strain>
    </source>
</reference>
<dbReference type="SUPFAM" id="SSF56712">
    <property type="entry name" value="Prokaryotic type I DNA topoisomerase"/>
    <property type="match status" value="1"/>
</dbReference>
<dbReference type="GO" id="GO:0006281">
    <property type="term" value="P:DNA repair"/>
    <property type="evidence" value="ECO:0007669"/>
    <property type="project" value="TreeGrafter"/>
</dbReference>
<name>A0A150L851_9BACI</name>
<dbReference type="InterPro" id="IPR023405">
    <property type="entry name" value="Topo_IA_core_domain"/>
</dbReference>
<comment type="catalytic activity">
    <reaction evidence="1">
        <text>ATP-independent breakage of single-stranded DNA, followed by passage and rejoining.</text>
        <dbReference type="EC" id="5.6.2.1"/>
    </reaction>
</comment>
<evidence type="ECO:0000256" key="2">
    <source>
        <dbReference type="ARBA" id="ARBA00009446"/>
    </source>
</evidence>
<dbReference type="GO" id="GO:0043597">
    <property type="term" value="C:cytoplasmic replication fork"/>
    <property type="evidence" value="ECO:0007669"/>
    <property type="project" value="TreeGrafter"/>
</dbReference>
<dbReference type="InterPro" id="IPR013497">
    <property type="entry name" value="Topo_IA_cen"/>
</dbReference>
<proteinExistence type="inferred from homology"/>
<evidence type="ECO:0000256" key="5">
    <source>
        <dbReference type="ARBA" id="ARBA00023029"/>
    </source>
</evidence>
<organism evidence="14 15">
    <name type="scientific">Heyndrickxia sporothermodurans</name>
    <dbReference type="NCBI Taxonomy" id="46224"/>
    <lineage>
        <taxon>Bacteria</taxon>
        <taxon>Bacillati</taxon>
        <taxon>Bacillota</taxon>
        <taxon>Bacilli</taxon>
        <taxon>Bacillales</taxon>
        <taxon>Bacillaceae</taxon>
        <taxon>Heyndrickxia</taxon>
    </lineage>
</organism>
<sequence>MELMTIPLIIAEKPDQGMRLAAPFPHKKMKGYIEISPNQTFPDGAYLTWAVGHLCELIPPEEYNAKWKKWSLDTLPILPESFQYKVKKDKWNQFTIIKDLLKRSDIDEVIMAGDAEREGEAIIRIILKQCHNRKPTKRLWISSLTEKAVVNGFQHLLSEEETRSIYYEAMSRACADWLIGMNASRVYTLLLQRKGIRDVFSTGRVQTPTLALIVKREKEIENFKSETFWEVKAIFQMTNKKYEGTWHIDSETRLKEEKKAIAIANFCKGKSAKIDEIEKERKEFQPPLLFNLSSLQATANKLFKFSPKKTLDIAQKLYVKGIISYPRSDSSYVTKEEAALFPEILNQISRIESYKGFFPLPNQSVMNNKRFVNEKKVTDHYAIIPTEQVVNPLTLEKDEEKIYDLIVRRLIAAHFEKSIFDYTTVHTIVDERATFISKGKQMVQEGWRKVIYQMEETKEDNEQVLPNLTKDETGIVSKVMVKDGKTQPPKRYTEGQLITLMKTAGKFIEDTQMQSILRKTEGLGTEATRAGIISVLKDRKYIEVTKNVVYPTKKGILLIDSIGNSILSSPEMTAKWEKRLHEIGEGKASPNIFLEQAKKLSVKLIEDAKMAETKWAFSSSLLDEISSNTIAGKKGKRVKTRLGKCKKCDGMIIEKGNFYGCTNYQKTKCNFTISKKILGKTISQKNVSKLLKEGKTDLIKGFKKDEKTFDGYLEWNQDKQIIQFDSAYAKK</sequence>
<dbReference type="STRING" id="46224.B4102_2751"/>
<dbReference type="Gene3D" id="2.70.20.10">
    <property type="entry name" value="Topoisomerase I, domain 3"/>
    <property type="match status" value="1"/>
</dbReference>
<dbReference type="EMBL" id="LQYN01000031">
    <property type="protein sequence ID" value="KYD08474.1"/>
    <property type="molecule type" value="Genomic_DNA"/>
</dbReference>
<dbReference type="GO" id="GO:0003917">
    <property type="term" value="F:DNA topoisomerase type I (single strand cut, ATP-independent) activity"/>
    <property type="evidence" value="ECO:0007669"/>
    <property type="project" value="UniProtKB-EC"/>
</dbReference>
<dbReference type="GO" id="GO:0006310">
    <property type="term" value="P:DNA recombination"/>
    <property type="evidence" value="ECO:0007669"/>
    <property type="project" value="TreeGrafter"/>
</dbReference>
<dbReference type="InterPro" id="IPR013826">
    <property type="entry name" value="Topo_IA_cen_sub3"/>
</dbReference>
<dbReference type="Pfam" id="PF01131">
    <property type="entry name" value="Topoisom_bac"/>
    <property type="match status" value="1"/>
</dbReference>
<evidence type="ECO:0000256" key="4">
    <source>
        <dbReference type="ARBA" id="ARBA00022723"/>
    </source>
</evidence>
<evidence type="ECO:0000256" key="10">
    <source>
        <dbReference type="ARBA" id="ARBA00032235"/>
    </source>
</evidence>
<evidence type="ECO:0000256" key="3">
    <source>
        <dbReference type="ARBA" id="ARBA00012891"/>
    </source>
</evidence>
<evidence type="ECO:0000259" key="12">
    <source>
        <dbReference type="PROSITE" id="PS50880"/>
    </source>
</evidence>
<dbReference type="PROSITE" id="PS52039">
    <property type="entry name" value="TOPO_IA_2"/>
    <property type="match status" value="1"/>
</dbReference>
<feature type="domain" description="Toprim" evidence="12">
    <location>
        <begin position="6"/>
        <end position="145"/>
    </location>
</feature>
<comment type="similarity">
    <text evidence="2">Belongs to the type IA topoisomerase family.</text>
</comment>
<dbReference type="InterPro" id="IPR034144">
    <property type="entry name" value="TOPRIM_TopoIII"/>
</dbReference>
<dbReference type="Proteomes" id="UP000075666">
    <property type="component" value="Unassembled WGS sequence"/>
</dbReference>
<accession>A0A150L851</accession>
<dbReference type="EC" id="5.6.2.1" evidence="3"/>
<dbReference type="InterPro" id="IPR000380">
    <property type="entry name" value="Topo_IA"/>
</dbReference>
<dbReference type="InterPro" id="IPR003601">
    <property type="entry name" value="Topo_IA_2"/>
</dbReference>
<dbReference type="InterPro" id="IPR013825">
    <property type="entry name" value="Topo_IA_cen_sub2"/>
</dbReference>
<dbReference type="PANTHER" id="PTHR11390:SF21">
    <property type="entry name" value="DNA TOPOISOMERASE 3-ALPHA"/>
    <property type="match status" value="1"/>
</dbReference>
<keyword evidence="5" id="KW-0799">Topoisomerase</keyword>
<dbReference type="GO" id="GO:0006265">
    <property type="term" value="P:DNA topological change"/>
    <property type="evidence" value="ECO:0007669"/>
    <property type="project" value="InterPro"/>
</dbReference>
<dbReference type="PROSITE" id="PS50880">
    <property type="entry name" value="TOPRIM"/>
    <property type="match status" value="1"/>
</dbReference>
<evidence type="ECO:0000256" key="11">
    <source>
        <dbReference type="ARBA" id="ARBA00032877"/>
    </source>
</evidence>
<dbReference type="Pfam" id="PF13342">
    <property type="entry name" value="Toprim_Crpt"/>
    <property type="match status" value="1"/>
</dbReference>
<protein>
    <recommendedName>
        <fullName evidence="3">DNA topoisomerase</fullName>
        <ecNumber evidence="3">5.6.2.1</ecNumber>
    </recommendedName>
    <alternativeName>
        <fullName evidence="11">Omega-protein</fullName>
    </alternativeName>
    <alternativeName>
        <fullName evidence="10">Relaxing enzyme</fullName>
    </alternativeName>
    <alternativeName>
        <fullName evidence="8">Swivelase</fullName>
    </alternativeName>
    <alternativeName>
        <fullName evidence="9">Untwisting enzyme</fullName>
    </alternativeName>
</protein>
<dbReference type="SMART" id="SM00437">
    <property type="entry name" value="TOP1Ac"/>
    <property type="match status" value="1"/>
</dbReference>
<dbReference type="Gene3D" id="3.40.50.140">
    <property type="match status" value="1"/>
</dbReference>
<keyword evidence="15" id="KW-1185">Reference proteome</keyword>
<comment type="caution">
    <text evidence="14">The sequence shown here is derived from an EMBL/GenBank/DDBJ whole genome shotgun (WGS) entry which is preliminary data.</text>
</comment>
<dbReference type="Pfam" id="PF01751">
    <property type="entry name" value="Toprim"/>
    <property type="match status" value="1"/>
</dbReference>
<gene>
    <name evidence="14" type="ORF">B4102_2751</name>
</gene>
<dbReference type="SMART" id="SM00493">
    <property type="entry name" value="TOPRIM"/>
    <property type="match status" value="1"/>
</dbReference>
<dbReference type="InterPro" id="IPR003602">
    <property type="entry name" value="Topo_IA_DNA-bd_dom"/>
</dbReference>
<dbReference type="NCBIfam" id="TIGR01056">
    <property type="entry name" value="topB"/>
    <property type="match status" value="1"/>
</dbReference>
<keyword evidence="6" id="KW-0238">DNA-binding</keyword>
<dbReference type="Gene3D" id="1.10.290.10">
    <property type="entry name" value="Topoisomerase I, domain 4"/>
    <property type="match status" value="1"/>
</dbReference>
<dbReference type="CDD" id="cd00186">
    <property type="entry name" value="TOP1Ac"/>
    <property type="match status" value="1"/>
</dbReference>
<feature type="domain" description="Topo IA-type catalytic" evidence="13">
    <location>
        <begin position="162"/>
        <end position="605"/>
    </location>
</feature>
<dbReference type="PATRIC" id="fig|46224.3.peg.2321"/>
<dbReference type="PANTHER" id="PTHR11390">
    <property type="entry name" value="PROKARYOTIC DNA TOPOISOMERASE"/>
    <property type="match status" value="1"/>
</dbReference>
<dbReference type="InterPro" id="IPR013824">
    <property type="entry name" value="Topo_IA_cen_sub1"/>
</dbReference>
<dbReference type="Gene3D" id="1.10.460.10">
    <property type="entry name" value="Topoisomerase I, domain 2"/>
    <property type="match status" value="1"/>
</dbReference>
<evidence type="ECO:0000256" key="1">
    <source>
        <dbReference type="ARBA" id="ARBA00000213"/>
    </source>
</evidence>